<dbReference type="EMBL" id="QTSX02004971">
    <property type="protein sequence ID" value="KAJ9063455.1"/>
    <property type="molecule type" value="Genomic_DNA"/>
</dbReference>
<reference evidence="1" key="1">
    <citation type="submission" date="2022-04" db="EMBL/GenBank/DDBJ databases">
        <title>Genome of the entomopathogenic fungus Entomophthora muscae.</title>
        <authorList>
            <person name="Elya C."/>
            <person name="Lovett B.R."/>
            <person name="Lee E."/>
            <person name="Macias A.M."/>
            <person name="Hajek A.E."/>
            <person name="De Bivort B.L."/>
            <person name="Kasson M.T."/>
            <person name="De Fine Licht H.H."/>
            <person name="Stajich J.E."/>
        </authorList>
    </citation>
    <scope>NUCLEOTIDE SEQUENCE</scope>
    <source>
        <strain evidence="1">Berkeley</strain>
    </source>
</reference>
<organism evidence="1 2">
    <name type="scientific">Entomophthora muscae</name>
    <dbReference type="NCBI Taxonomy" id="34485"/>
    <lineage>
        <taxon>Eukaryota</taxon>
        <taxon>Fungi</taxon>
        <taxon>Fungi incertae sedis</taxon>
        <taxon>Zoopagomycota</taxon>
        <taxon>Entomophthoromycotina</taxon>
        <taxon>Entomophthoromycetes</taxon>
        <taxon>Entomophthorales</taxon>
        <taxon>Entomophthoraceae</taxon>
        <taxon>Entomophthora</taxon>
    </lineage>
</organism>
<gene>
    <name evidence="1" type="ORF">DSO57_1000045</name>
</gene>
<proteinExistence type="predicted"/>
<evidence type="ECO:0000313" key="2">
    <source>
        <dbReference type="Proteomes" id="UP001165960"/>
    </source>
</evidence>
<sequence length="352" mass="40322">MFFSELRAVPSPLVFQLFPIYYKYILARGHGPFVIHDYYEKYGPVFRVGWGTVLFVDMAAATAIYGNYQFSKGVMYEGFNFFGDNIISFRVREIHSQRKKLLSPAYTKKNLALVEERLREVGVRGLVDGLKRAIKDGNSINIYHLIRFTLWDMTSDISLGSSLGMLQGRNHHVIEAVASLLKYGIICAMFPFAKRFVPKCLKDLGLLQKTLIQEYITRRERETKGYVGVRNLDRFYEQMKDGNKLSYEQVYAEAHIMLIAGTDTTTNSLSSFIYLMLKHPHIYNKLVKEVSSITPEGEFLTYKEVKDLLYLDAALKEALRLLPVASIPLLRDTPMDGREICGYFIPGNVSQL</sequence>
<evidence type="ECO:0000313" key="1">
    <source>
        <dbReference type="EMBL" id="KAJ9063455.1"/>
    </source>
</evidence>
<dbReference type="Proteomes" id="UP001165960">
    <property type="component" value="Unassembled WGS sequence"/>
</dbReference>
<comment type="caution">
    <text evidence="1">The sequence shown here is derived from an EMBL/GenBank/DDBJ whole genome shotgun (WGS) entry which is preliminary data.</text>
</comment>
<keyword evidence="2" id="KW-1185">Reference proteome</keyword>
<accession>A0ACC2SMD1</accession>
<protein>
    <submittedName>
        <fullName evidence="1">Uncharacterized protein</fullName>
    </submittedName>
</protein>
<name>A0ACC2SMD1_9FUNG</name>